<dbReference type="SUPFAM" id="SSF46785">
    <property type="entry name" value="Winged helix' DNA-binding domain"/>
    <property type="match status" value="1"/>
</dbReference>
<dbReference type="InterPro" id="IPR036388">
    <property type="entry name" value="WH-like_DNA-bd_sf"/>
</dbReference>
<keyword evidence="2" id="KW-0238">DNA-binding</keyword>
<sequence>MPETKYCPLAILLNQISGQWTIYIIWMLDINGALRFGELRREVDGISTKVLTERLRLLESIELVHRHYEPSIPPQVTYTLTERGKELSRILDHVYELAARWYGTEQETAS</sequence>
<accession>A0A951QGD7</accession>
<feature type="domain" description="HTH hxlR-type" evidence="4">
    <location>
        <begin position="7"/>
        <end position="106"/>
    </location>
</feature>
<reference evidence="5" key="1">
    <citation type="submission" date="2021-05" db="EMBL/GenBank/DDBJ databases">
        <authorList>
            <person name="Pietrasiak N."/>
            <person name="Ward R."/>
            <person name="Stajich J.E."/>
            <person name="Kurbessoian T."/>
        </authorList>
    </citation>
    <scope>NUCLEOTIDE SEQUENCE</scope>
    <source>
        <strain evidence="5">UHER 2000/2452</strain>
    </source>
</reference>
<evidence type="ECO:0000313" key="5">
    <source>
        <dbReference type="EMBL" id="MBW4662143.1"/>
    </source>
</evidence>
<evidence type="ECO:0000256" key="2">
    <source>
        <dbReference type="ARBA" id="ARBA00023125"/>
    </source>
</evidence>
<dbReference type="AlphaFoldDB" id="A0A951QGD7"/>
<evidence type="ECO:0000313" key="6">
    <source>
        <dbReference type="Proteomes" id="UP000757435"/>
    </source>
</evidence>
<organism evidence="5 6">
    <name type="scientific">Drouetiella hepatica Uher 2000/2452</name>
    <dbReference type="NCBI Taxonomy" id="904376"/>
    <lineage>
        <taxon>Bacteria</taxon>
        <taxon>Bacillati</taxon>
        <taxon>Cyanobacteriota</taxon>
        <taxon>Cyanophyceae</taxon>
        <taxon>Oculatellales</taxon>
        <taxon>Oculatellaceae</taxon>
        <taxon>Drouetiella</taxon>
    </lineage>
</organism>
<dbReference type="InterPro" id="IPR036390">
    <property type="entry name" value="WH_DNA-bd_sf"/>
</dbReference>
<proteinExistence type="predicted"/>
<dbReference type="GO" id="GO:0003677">
    <property type="term" value="F:DNA binding"/>
    <property type="evidence" value="ECO:0007669"/>
    <property type="project" value="UniProtKB-KW"/>
</dbReference>
<protein>
    <submittedName>
        <fullName evidence="5">Helix-turn-helix transcriptional regulator</fullName>
    </submittedName>
</protein>
<dbReference type="Pfam" id="PF01638">
    <property type="entry name" value="HxlR"/>
    <property type="match status" value="1"/>
</dbReference>
<dbReference type="PANTHER" id="PTHR33204">
    <property type="entry name" value="TRANSCRIPTIONAL REGULATOR, MARR FAMILY"/>
    <property type="match status" value="1"/>
</dbReference>
<keyword evidence="3" id="KW-0804">Transcription</keyword>
<evidence type="ECO:0000256" key="3">
    <source>
        <dbReference type="ARBA" id="ARBA00023163"/>
    </source>
</evidence>
<name>A0A951QGD7_9CYAN</name>
<gene>
    <name evidence="5" type="ORF">KME15_26105</name>
</gene>
<reference evidence="5" key="2">
    <citation type="journal article" date="2022" name="Microbiol. Resour. Announc.">
        <title>Metagenome Sequencing to Explore Phylogenomics of Terrestrial Cyanobacteria.</title>
        <authorList>
            <person name="Ward R.D."/>
            <person name="Stajich J.E."/>
            <person name="Johansen J.R."/>
            <person name="Huntemann M."/>
            <person name="Clum A."/>
            <person name="Foster B."/>
            <person name="Foster B."/>
            <person name="Roux S."/>
            <person name="Palaniappan K."/>
            <person name="Varghese N."/>
            <person name="Mukherjee S."/>
            <person name="Reddy T.B.K."/>
            <person name="Daum C."/>
            <person name="Copeland A."/>
            <person name="Chen I.A."/>
            <person name="Ivanova N.N."/>
            <person name="Kyrpides N.C."/>
            <person name="Shapiro N."/>
            <person name="Eloe-Fadrosh E.A."/>
            <person name="Pietrasiak N."/>
        </authorList>
    </citation>
    <scope>NUCLEOTIDE SEQUENCE</scope>
    <source>
        <strain evidence="5">UHER 2000/2452</strain>
    </source>
</reference>
<dbReference type="Gene3D" id="1.10.10.10">
    <property type="entry name" value="Winged helix-like DNA-binding domain superfamily/Winged helix DNA-binding domain"/>
    <property type="match status" value="1"/>
</dbReference>
<dbReference type="PANTHER" id="PTHR33204:SF37">
    <property type="entry name" value="HTH-TYPE TRANSCRIPTIONAL REGULATOR YODB"/>
    <property type="match status" value="1"/>
</dbReference>
<dbReference type="Proteomes" id="UP000757435">
    <property type="component" value="Unassembled WGS sequence"/>
</dbReference>
<comment type="caution">
    <text evidence="5">The sequence shown here is derived from an EMBL/GenBank/DDBJ whole genome shotgun (WGS) entry which is preliminary data.</text>
</comment>
<dbReference type="PROSITE" id="PS51118">
    <property type="entry name" value="HTH_HXLR"/>
    <property type="match status" value="1"/>
</dbReference>
<evidence type="ECO:0000256" key="1">
    <source>
        <dbReference type="ARBA" id="ARBA00023015"/>
    </source>
</evidence>
<evidence type="ECO:0000259" key="4">
    <source>
        <dbReference type="PROSITE" id="PS51118"/>
    </source>
</evidence>
<keyword evidence="1" id="KW-0805">Transcription regulation</keyword>
<dbReference type="InterPro" id="IPR002577">
    <property type="entry name" value="HTH_HxlR"/>
</dbReference>
<dbReference type="EMBL" id="JAHHHD010000059">
    <property type="protein sequence ID" value="MBW4662143.1"/>
    <property type="molecule type" value="Genomic_DNA"/>
</dbReference>